<evidence type="ECO:0000256" key="1">
    <source>
        <dbReference type="SAM" id="SignalP"/>
    </source>
</evidence>
<reference evidence="2 3" key="1">
    <citation type="submission" date="2019-03" db="EMBL/GenBank/DDBJ databases">
        <title>Genomic Encyclopedia of Type Strains, Phase IV (KMG-IV): sequencing the most valuable type-strain genomes for metagenomic binning, comparative biology and taxonomic classification.</title>
        <authorList>
            <person name="Goeker M."/>
        </authorList>
    </citation>
    <scope>NUCLEOTIDE SEQUENCE [LARGE SCALE GENOMIC DNA]</scope>
    <source>
        <strain evidence="2 3">DSM 100059</strain>
    </source>
</reference>
<accession>A0A4R8DUN5</accession>
<proteinExistence type="predicted"/>
<protein>
    <submittedName>
        <fullName evidence="2">YXWGXW repeat-containing protein</fullName>
    </submittedName>
</protein>
<dbReference type="EMBL" id="SODV01000001">
    <property type="protein sequence ID" value="TDX02102.1"/>
    <property type="molecule type" value="Genomic_DNA"/>
</dbReference>
<evidence type="ECO:0000313" key="2">
    <source>
        <dbReference type="EMBL" id="TDX02102.1"/>
    </source>
</evidence>
<dbReference type="AlphaFoldDB" id="A0A4R8DUN5"/>
<dbReference type="OrthoDB" id="121499at2"/>
<dbReference type="Proteomes" id="UP000294498">
    <property type="component" value="Unassembled WGS sequence"/>
</dbReference>
<gene>
    <name evidence="2" type="ORF">EDB95_3152</name>
</gene>
<sequence>MKRLFLVLFALSPFLNTAFAQIRISISILPPEPFIVRPAPPSPNHVWIEGEWVPQGNTYVRQPGYWTVPEKDHIWVKGEWIHNPDGSSYWQPGYWKPIPHMGVPQWIPEPMYLRPPRPNNHTIWVNGEWIWEGNHYMYQTGYWTVPDPNKIFIKGHWAQWPNGEWYWVSGYWKRLPDECFVSACPPEPQMSQPPQPTPNHVWIGGEWSWRNGNYVYQPGYWIQRDPHKVWVRGYWHQRQDGGWFWVDGYWEWV</sequence>
<comment type="caution">
    <text evidence="2">The sequence shown here is derived from an EMBL/GenBank/DDBJ whole genome shotgun (WGS) entry which is preliminary data.</text>
</comment>
<feature type="signal peptide" evidence="1">
    <location>
        <begin position="1"/>
        <end position="20"/>
    </location>
</feature>
<keyword evidence="1" id="KW-0732">Signal</keyword>
<dbReference type="Pfam" id="PF12779">
    <property type="entry name" value="WXXGXW"/>
    <property type="match status" value="4"/>
</dbReference>
<keyword evidence="3" id="KW-1185">Reference proteome</keyword>
<name>A0A4R8DUN5_9BACT</name>
<evidence type="ECO:0000313" key="3">
    <source>
        <dbReference type="Proteomes" id="UP000294498"/>
    </source>
</evidence>
<dbReference type="RefSeq" id="WP_133994730.1">
    <property type="nucleotide sequence ID" value="NZ_SODV01000001.1"/>
</dbReference>
<organism evidence="2 3">
    <name type="scientific">Dinghuibacter silviterrae</name>
    <dbReference type="NCBI Taxonomy" id="1539049"/>
    <lineage>
        <taxon>Bacteria</taxon>
        <taxon>Pseudomonadati</taxon>
        <taxon>Bacteroidota</taxon>
        <taxon>Chitinophagia</taxon>
        <taxon>Chitinophagales</taxon>
        <taxon>Chitinophagaceae</taxon>
        <taxon>Dinghuibacter</taxon>
    </lineage>
</organism>
<dbReference type="InterPro" id="IPR024447">
    <property type="entry name" value="YXWGXW_rpt"/>
</dbReference>
<feature type="chain" id="PRO_5020942201" evidence="1">
    <location>
        <begin position="21"/>
        <end position="253"/>
    </location>
</feature>